<keyword evidence="1" id="KW-0472">Membrane</keyword>
<reference evidence="2 3" key="1">
    <citation type="submission" date="2017-08" db="EMBL/GenBank/DDBJ databases">
        <title>Mechanisms for carbon and nitrogen cycling indicate functional differentiation within the Candidate Phyla Radiation.</title>
        <authorList>
            <person name="Danczak R.E."/>
            <person name="Johnston M.D."/>
            <person name="Kenah C."/>
            <person name="Slattery M."/>
            <person name="Wrighton K.C."/>
            <person name="Wilkins M.J."/>
        </authorList>
    </citation>
    <scope>NUCLEOTIDE SEQUENCE [LARGE SCALE GENOMIC DNA]</scope>
    <source>
        <strain evidence="2">Gr01-1014_85</strain>
    </source>
</reference>
<comment type="caution">
    <text evidence="2">The sequence shown here is derived from an EMBL/GenBank/DDBJ whole genome shotgun (WGS) entry which is preliminary data.</text>
</comment>
<accession>A0A554JB66</accession>
<dbReference type="EMBL" id="VMFD01000035">
    <property type="protein sequence ID" value="TSC65616.1"/>
    <property type="molecule type" value="Genomic_DNA"/>
</dbReference>
<dbReference type="AlphaFoldDB" id="A0A554JB66"/>
<protein>
    <submittedName>
        <fullName evidence="2">Uncharacterized protein</fullName>
    </submittedName>
</protein>
<organism evidence="2 3">
    <name type="scientific">Candidatus Berkelbacteria bacterium Gr01-1014_85</name>
    <dbReference type="NCBI Taxonomy" id="2017150"/>
    <lineage>
        <taxon>Bacteria</taxon>
        <taxon>Candidatus Berkelbacteria</taxon>
    </lineage>
</organism>
<gene>
    <name evidence="2" type="ORF">CEO22_424</name>
</gene>
<dbReference type="Proteomes" id="UP000316253">
    <property type="component" value="Unassembled WGS sequence"/>
</dbReference>
<evidence type="ECO:0000256" key="1">
    <source>
        <dbReference type="SAM" id="Phobius"/>
    </source>
</evidence>
<proteinExistence type="predicted"/>
<evidence type="ECO:0000313" key="3">
    <source>
        <dbReference type="Proteomes" id="UP000316253"/>
    </source>
</evidence>
<name>A0A554JB66_9BACT</name>
<sequence length="163" mass="16866">MDPYQPNRRRRLAAVVGGFFVLGLLTFGAVVSTNNQGSVGADALPTFADDPESSDGPYTFNPINASDVALDSYVEAVLDLNKNCLADPTTETAGYTASTVTDSTLRLFSSLPAGQYIVTAYGNDEPLVGTLCVVAGSASSSAQAVKLVPGGDPVDITLVELTN</sequence>
<evidence type="ECO:0000313" key="2">
    <source>
        <dbReference type="EMBL" id="TSC65616.1"/>
    </source>
</evidence>
<keyword evidence="1" id="KW-0812">Transmembrane</keyword>
<keyword evidence="1" id="KW-1133">Transmembrane helix</keyword>
<feature type="transmembrane region" description="Helical" evidence="1">
    <location>
        <begin position="12"/>
        <end position="31"/>
    </location>
</feature>